<dbReference type="AlphaFoldDB" id="A0A0G3G288"/>
<name>A0A0G3G288_9GAMM</name>
<dbReference type="RefSeq" id="WP_026287928.1">
    <property type="nucleotide sequence ID" value="NZ_CP011367.1"/>
</dbReference>
<evidence type="ECO:0000313" key="1">
    <source>
        <dbReference type="EMBL" id="AKJ94519.1"/>
    </source>
</evidence>
<proteinExistence type="predicted"/>
<dbReference type="OrthoDB" id="5785537at2"/>
<dbReference type="KEGG" id="tvr:TVD_03655"/>
<dbReference type="Proteomes" id="UP000064201">
    <property type="component" value="Chromosome"/>
</dbReference>
<dbReference type="Pfam" id="PF10993">
    <property type="entry name" value="DUF2818"/>
    <property type="match status" value="1"/>
</dbReference>
<sequence>MTQWIPFDVLVWGFVVVAFISANLPWLSDRIGLMVVPESGIKGPWTRIGEWLVLYIVIGAIGKGLEFQATGGIHPQGWEFYVITLSLFAMFALPGYIWRYDLRPHLRAGQRRAR</sequence>
<dbReference type="EMBL" id="CP011367">
    <property type="protein sequence ID" value="AKJ94519.1"/>
    <property type="molecule type" value="Genomic_DNA"/>
</dbReference>
<dbReference type="STRING" id="106634.TVD_03655"/>
<dbReference type="PIRSF" id="PIRSF019883">
    <property type="entry name" value="UCP019883"/>
    <property type="match status" value="1"/>
</dbReference>
<organism evidence="1 2">
    <name type="scientific">Thioalkalivibrio versutus</name>
    <dbReference type="NCBI Taxonomy" id="106634"/>
    <lineage>
        <taxon>Bacteria</taxon>
        <taxon>Pseudomonadati</taxon>
        <taxon>Pseudomonadota</taxon>
        <taxon>Gammaproteobacteria</taxon>
        <taxon>Chromatiales</taxon>
        <taxon>Ectothiorhodospiraceae</taxon>
        <taxon>Thioalkalivibrio</taxon>
    </lineage>
</organism>
<dbReference type="PATRIC" id="fig|106634.4.peg.745"/>
<evidence type="ECO:0000313" key="2">
    <source>
        <dbReference type="Proteomes" id="UP000064201"/>
    </source>
</evidence>
<keyword evidence="2" id="KW-1185">Reference proteome</keyword>
<gene>
    <name evidence="1" type="ORF">TVD_03655</name>
</gene>
<dbReference type="InterPro" id="IPR016768">
    <property type="entry name" value="UCP019883"/>
</dbReference>
<protein>
    <submittedName>
        <fullName evidence="1">Membrane protein</fullName>
    </submittedName>
</protein>
<reference evidence="1 2" key="1">
    <citation type="submission" date="2015-04" db="EMBL/GenBank/DDBJ databases">
        <title>Complete Sequence for the Genome of the Thioalkalivibrio versutus D301.</title>
        <authorList>
            <person name="Mu T."/>
            <person name="Zhou J."/>
            <person name="Xu X."/>
        </authorList>
    </citation>
    <scope>NUCLEOTIDE SEQUENCE [LARGE SCALE GENOMIC DNA]</scope>
    <source>
        <strain evidence="1 2">D301</strain>
    </source>
</reference>
<accession>A0A0G3G288</accession>